<feature type="transmembrane region" description="Helical" evidence="8">
    <location>
        <begin position="107"/>
        <end position="126"/>
    </location>
</feature>
<keyword evidence="1 8" id="KW-0813">Transport</keyword>
<keyword evidence="2 8" id="KW-1003">Cell membrane</keyword>
<dbReference type="AlphaFoldDB" id="A0A2V1HSC4"/>
<comment type="subcellular location">
    <subcellularLocation>
        <location evidence="8">Cell membrane</location>
        <topology evidence="8">Multi-pass membrane protein</topology>
    </subcellularLocation>
</comment>
<comment type="caution">
    <text evidence="9">The sequence shown here is derived from an EMBL/GenBank/DDBJ whole genome shotgun (WGS) entry which is preliminary data.</text>
</comment>
<accession>A0A2V1HSC4</accession>
<evidence type="ECO:0000256" key="4">
    <source>
        <dbReference type="ARBA" id="ARBA00022989"/>
    </source>
</evidence>
<name>A0A2V1HSC4_9MICO</name>
<feature type="transmembrane region" description="Helical" evidence="8">
    <location>
        <begin position="132"/>
        <end position="153"/>
    </location>
</feature>
<feature type="transmembrane region" description="Helical" evidence="8">
    <location>
        <begin position="64"/>
        <end position="86"/>
    </location>
</feature>
<dbReference type="GO" id="GO:0005384">
    <property type="term" value="F:manganese ion transmembrane transporter activity"/>
    <property type="evidence" value="ECO:0007669"/>
    <property type="project" value="UniProtKB-UniRule"/>
</dbReference>
<keyword evidence="4 8" id="KW-1133">Transmembrane helix</keyword>
<dbReference type="GO" id="GO:0005886">
    <property type="term" value="C:plasma membrane"/>
    <property type="evidence" value="ECO:0007669"/>
    <property type="project" value="UniProtKB-SubCell"/>
</dbReference>
<evidence type="ECO:0000313" key="10">
    <source>
        <dbReference type="Proteomes" id="UP000244893"/>
    </source>
</evidence>
<organism evidence="9 10">
    <name type="scientific">Amnibacterium flavum</name>
    <dbReference type="NCBI Taxonomy" id="2173173"/>
    <lineage>
        <taxon>Bacteria</taxon>
        <taxon>Bacillati</taxon>
        <taxon>Actinomycetota</taxon>
        <taxon>Actinomycetes</taxon>
        <taxon>Micrococcales</taxon>
        <taxon>Microbacteriaceae</taxon>
        <taxon>Amnibacterium</taxon>
    </lineage>
</organism>
<dbReference type="InterPro" id="IPR022929">
    <property type="entry name" value="Put_MntP"/>
</dbReference>
<evidence type="ECO:0000256" key="8">
    <source>
        <dbReference type="HAMAP-Rule" id="MF_01521"/>
    </source>
</evidence>
<evidence type="ECO:0000256" key="1">
    <source>
        <dbReference type="ARBA" id="ARBA00022448"/>
    </source>
</evidence>
<dbReference type="HAMAP" id="MF_01521">
    <property type="entry name" value="MntP_pump"/>
    <property type="match status" value="1"/>
</dbReference>
<dbReference type="RefSeq" id="WP_116755240.1">
    <property type="nucleotide sequence ID" value="NZ_JBHUEX010000001.1"/>
</dbReference>
<keyword evidence="7 8" id="KW-0464">Manganese</keyword>
<comment type="similarity">
    <text evidence="8">Belongs to the MntP (TC 9.B.29) family.</text>
</comment>
<dbReference type="PANTHER" id="PTHR35529">
    <property type="entry name" value="MANGANESE EFFLUX PUMP MNTP-RELATED"/>
    <property type="match status" value="1"/>
</dbReference>
<dbReference type="Pfam" id="PF02659">
    <property type="entry name" value="Mntp"/>
    <property type="match status" value="1"/>
</dbReference>
<evidence type="ECO:0000256" key="6">
    <source>
        <dbReference type="ARBA" id="ARBA00023136"/>
    </source>
</evidence>
<dbReference type="EMBL" id="QEOP01000001">
    <property type="protein sequence ID" value="PVZ95505.1"/>
    <property type="molecule type" value="Genomic_DNA"/>
</dbReference>
<dbReference type="Proteomes" id="UP000244893">
    <property type="component" value="Unassembled WGS sequence"/>
</dbReference>
<keyword evidence="6 8" id="KW-0472">Membrane</keyword>
<sequence>MTFPALVLVALGVSADAFAVALTQGVRMRKLLIRNALIIATAFAVFQVGMPLIGWAIGSFFADYITAVDHWIAFGLLVLIGGKMLWEAFSTKDGAESEPQGLRWRELLVLSFATSVDALAVGISFAFLEVDIWGAVALIGATTLILSLTAVAIGQRVGARFQRPAELAGGVVLIFIGLQVLLEHLGVW</sequence>
<protein>
    <recommendedName>
        <fullName evidence="8">Putative manganese efflux pump MntP</fullName>
    </recommendedName>
</protein>
<feature type="transmembrane region" description="Helical" evidence="8">
    <location>
        <begin position="165"/>
        <end position="182"/>
    </location>
</feature>
<keyword evidence="5 8" id="KW-0406">Ion transport</keyword>
<evidence type="ECO:0000256" key="7">
    <source>
        <dbReference type="ARBA" id="ARBA00023211"/>
    </source>
</evidence>
<reference evidence="9 10" key="1">
    <citation type="submission" date="2018-05" db="EMBL/GenBank/DDBJ databases">
        <title>Amnibacterium sp. M8JJ-5, whole genome shotgun sequence.</title>
        <authorList>
            <person name="Tuo L."/>
        </authorList>
    </citation>
    <scope>NUCLEOTIDE SEQUENCE [LARGE SCALE GENOMIC DNA]</scope>
    <source>
        <strain evidence="9 10">M8JJ-5</strain>
    </source>
</reference>
<keyword evidence="10" id="KW-1185">Reference proteome</keyword>
<dbReference type="InterPro" id="IPR003810">
    <property type="entry name" value="Mntp/YtaF"/>
</dbReference>
<feature type="transmembrane region" description="Helical" evidence="8">
    <location>
        <begin position="36"/>
        <end position="58"/>
    </location>
</feature>
<evidence type="ECO:0000256" key="2">
    <source>
        <dbReference type="ARBA" id="ARBA00022475"/>
    </source>
</evidence>
<comment type="function">
    <text evidence="8">Probably functions as a manganese efflux pump.</text>
</comment>
<evidence type="ECO:0000256" key="5">
    <source>
        <dbReference type="ARBA" id="ARBA00023065"/>
    </source>
</evidence>
<evidence type="ECO:0000313" key="9">
    <source>
        <dbReference type="EMBL" id="PVZ95505.1"/>
    </source>
</evidence>
<dbReference type="PANTHER" id="PTHR35529:SF1">
    <property type="entry name" value="MANGANESE EFFLUX PUMP MNTP-RELATED"/>
    <property type="match status" value="1"/>
</dbReference>
<proteinExistence type="inferred from homology"/>
<keyword evidence="3 8" id="KW-0812">Transmembrane</keyword>
<gene>
    <name evidence="8" type="primary">mntP</name>
    <name evidence="9" type="ORF">DDQ50_03100</name>
</gene>
<feature type="transmembrane region" description="Helical" evidence="8">
    <location>
        <begin position="6"/>
        <end position="24"/>
    </location>
</feature>
<evidence type="ECO:0000256" key="3">
    <source>
        <dbReference type="ARBA" id="ARBA00022692"/>
    </source>
</evidence>
<dbReference type="OrthoDB" id="9811590at2"/>